<dbReference type="CDD" id="cd03250">
    <property type="entry name" value="ABCC_MRP_domain1"/>
    <property type="match status" value="1"/>
</dbReference>
<feature type="transmembrane region" description="Helical" evidence="13">
    <location>
        <begin position="20"/>
        <end position="42"/>
    </location>
</feature>
<dbReference type="InterPro" id="IPR044726">
    <property type="entry name" value="ABCC_6TM_D2"/>
</dbReference>
<dbReference type="FunFam" id="3.40.50.300:FF:000163">
    <property type="entry name" value="Multidrug resistance-associated protein member 4"/>
    <property type="match status" value="1"/>
</dbReference>
<dbReference type="CDD" id="cd18580">
    <property type="entry name" value="ABC_6TM_ABCC_D2"/>
    <property type="match status" value="1"/>
</dbReference>
<accession>A0ABC8T7N7</accession>
<name>A0ABC8T7N7_9AQUA</name>
<dbReference type="FunFam" id="1.20.1560.10:FF:000002">
    <property type="entry name" value="ABC transporter C family member 5"/>
    <property type="match status" value="1"/>
</dbReference>
<comment type="similarity">
    <text evidence="2">Belongs to the ABC transporter superfamily. ABCC family. Conjugate transporter (TC 3.A.1.208) subfamily.</text>
</comment>
<dbReference type="InterPro" id="IPR003439">
    <property type="entry name" value="ABC_transporter-like_ATP-bd"/>
</dbReference>
<keyword evidence="17" id="KW-1185">Reference proteome</keyword>
<dbReference type="Pfam" id="PF00005">
    <property type="entry name" value="ABC_tran"/>
    <property type="match status" value="2"/>
</dbReference>
<dbReference type="InterPro" id="IPR027417">
    <property type="entry name" value="P-loop_NTPase"/>
</dbReference>
<feature type="transmembrane region" description="Helical" evidence="13">
    <location>
        <begin position="893"/>
        <end position="922"/>
    </location>
</feature>
<feature type="transmembrane region" description="Helical" evidence="13">
    <location>
        <begin position="991"/>
        <end position="1009"/>
    </location>
</feature>
<evidence type="ECO:0000256" key="2">
    <source>
        <dbReference type="ARBA" id="ARBA00009726"/>
    </source>
</evidence>
<feature type="domain" description="ABC transporter" evidence="14">
    <location>
        <begin position="553"/>
        <end position="776"/>
    </location>
</feature>
<dbReference type="PANTHER" id="PTHR24223">
    <property type="entry name" value="ATP-BINDING CASSETTE SUB-FAMILY C"/>
    <property type="match status" value="1"/>
</dbReference>
<keyword evidence="6" id="KW-0677">Repeat</keyword>
<dbReference type="InterPro" id="IPR011527">
    <property type="entry name" value="ABC1_TM_dom"/>
</dbReference>
<feature type="domain" description="ABC transporter" evidence="14">
    <location>
        <begin position="1225"/>
        <end position="1457"/>
    </location>
</feature>
<dbReference type="PROSITE" id="PS00211">
    <property type="entry name" value="ABC_TRANSPORTER_1"/>
    <property type="match status" value="1"/>
</dbReference>
<feature type="transmembrane region" description="Helical" evidence="13">
    <location>
        <begin position="238"/>
        <end position="262"/>
    </location>
</feature>
<dbReference type="SUPFAM" id="SSF90123">
    <property type="entry name" value="ABC transporter transmembrane region"/>
    <property type="match status" value="2"/>
</dbReference>
<evidence type="ECO:0000256" key="11">
    <source>
        <dbReference type="ARBA" id="ARBA00023136"/>
    </source>
</evidence>
<keyword evidence="9" id="KW-1278">Translocase</keyword>
<evidence type="ECO:0000256" key="9">
    <source>
        <dbReference type="ARBA" id="ARBA00022967"/>
    </source>
</evidence>
<proteinExistence type="inferred from homology"/>
<dbReference type="FunFam" id="1.20.1560.10:FF:000003">
    <property type="entry name" value="ABC transporter C family member 10"/>
    <property type="match status" value="1"/>
</dbReference>
<dbReference type="InterPro" id="IPR044746">
    <property type="entry name" value="ABCC_6TM_D1"/>
</dbReference>
<evidence type="ECO:0000256" key="12">
    <source>
        <dbReference type="ARBA" id="ARBA00034018"/>
    </source>
</evidence>
<dbReference type="GO" id="GO:0008559">
    <property type="term" value="F:ABC-type xenobiotic transporter activity"/>
    <property type="evidence" value="ECO:0007669"/>
    <property type="project" value="UniProtKB-EC"/>
</dbReference>
<keyword evidence="5 13" id="KW-0812">Transmembrane</keyword>
<dbReference type="Pfam" id="PF00664">
    <property type="entry name" value="ABC_membrane"/>
    <property type="match status" value="2"/>
</dbReference>
<feature type="transmembrane region" description="Helical" evidence="13">
    <location>
        <begin position="858"/>
        <end position="881"/>
    </location>
</feature>
<keyword evidence="4" id="KW-0813">Transport</keyword>
<evidence type="ECO:0000256" key="5">
    <source>
        <dbReference type="ARBA" id="ARBA00022692"/>
    </source>
</evidence>
<dbReference type="Gene3D" id="3.40.50.300">
    <property type="entry name" value="P-loop containing nucleotide triphosphate hydrolases"/>
    <property type="match status" value="2"/>
</dbReference>
<dbReference type="FunFam" id="3.40.50.300:FF:001405">
    <property type="entry name" value="Multidrug resistance protein associated1"/>
    <property type="match status" value="1"/>
</dbReference>
<gene>
    <name evidence="16" type="ORF">ILEXP_LOCUS34457</name>
</gene>
<evidence type="ECO:0000256" key="13">
    <source>
        <dbReference type="SAM" id="Phobius"/>
    </source>
</evidence>
<dbReference type="CDD" id="cd18579">
    <property type="entry name" value="ABC_6TM_ABCC_D1"/>
    <property type="match status" value="1"/>
</dbReference>
<keyword evidence="11 13" id="KW-0472">Membrane</keyword>
<feature type="transmembrane region" description="Helical" evidence="13">
    <location>
        <begin position="463"/>
        <end position="482"/>
    </location>
</feature>
<comment type="caution">
    <text evidence="16">The sequence shown here is derived from an EMBL/GenBank/DDBJ whole genome shotgun (WGS) entry which is preliminary data.</text>
</comment>
<protein>
    <recommendedName>
        <fullName evidence="3">ABC-type xenobiotic transporter</fullName>
        <ecNumber evidence="3">7.6.2.2</ecNumber>
    </recommendedName>
</protein>
<dbReference type="PROSITE" id="PS50893">
    <property type="entry name" value="ABC_TRANSPORTER_2"/>
    <property type="match status" value="2"/>
</dbReference>
<feature type="transmembrane region" description="Helical" evidence="13">
    <location>
        <begin position="355"/>
        <end position="376"/>
    </location>
</feature>
<keyword evidence="7" id="KW-0547">Nucleotide-binding</keyword>
<evidence type="ECO:0000256" key="8">
    <source>
        <dbReference type="ARBA" id="ARBA00022840"/>
    </source>
</evidence>
<evidence type="ECO:0000256" key="1">
    <source>
        <dbReference type="ARBA" id="ARBA00004141"/>
    </source>
</evidence>
<dbReference type="PROSITE" id="PS50929">
    <property type="entry name" value="ABC_TM1F"/>
    <property type="match status" value="2"/>
</dbReference>
<reference evidence="16 17" key="1">
    <citation type="submission" date="2024-02" db="EMBL/GenBank/DDBJ databases">
        <authorList>
            <person name="Vignale AGUSTIN F."/>
            <person name="Sosa J E."/>
            <person name="Modenutti C."/>
        </authorList>
    </citation>
    <scope>NUCLEOTIDE SEQUENCE [LARGE SCALE GENOMIC DNA]</scope>
</reference>
<dbReference type="InterPro" id="IPR036640">
    <property type="entry name" value="ABC1_TM_sf"/>
</dbReference>
<comment type="catalytic activity">
    <reaction evidence="12">
        <text>ATP + H2O + xenobioticSide 1 = ADP + phosphate + xenobioticSide 2.</text>
        <dbReference type="EC" id="7.6.2.2"/>
    </reaction>
</comment>
<dbReference type="EMBL" id="CAUOFW020004369">
    <property type="protein sequence ID" value="CAK9165294.1"/>
    <property type="molecule type" value="Genomic_DNA"/>
</dbReference>
<dbReference type="InterPro" id="IPR050173">
    <property type="entry name" value="ABC_transporter_C-like"/>
</dbReference>
<feature type="transmembrane region" description="Helical" evidence="13">
    <location>
        <begin position="112"/>
        <end position="133"/>
    </location>
</feature>
<evidence type="ECO:0000259" key="15">
    <source>
        <dbReference type="PROSITE" id="PS50929"/>
    </source>
</evidence>
<feature type="transmembrane region" description="Helical" evidence="13">
    <location>
        <begin position="1107"/>
        <end position="1128"/>
    </location>
</feature>
<evidence type="ECO:0000256" key="4">
    <source>
        <dbReference type="ARBA" id="ARBA00022448"/>
    </source>
</evidence>
<evidence type="ECO:0000256" key="7">
    <source>
        <dbReference type="ARBA" id="ARBA00022741"/>
    </source>
</evidence>
<feature type="domain" description="ABC transmembrane type-1" evidence="15">
    <location>
        <begin position="864"/>
        <end position="1137"/>
    </location>
</feature>
<feature type="transmembrane region" description="Helical" evidence="13">
    <location>
        <begin position="274"/>
        <end position="292"/>
    </location>
</feature>
<dbReference type="SMART" id="SM00382">
    <property type="entry name" value="AAA"/>
    <property type="match status" value="2"/>
</dbReference>
<evidence type="ECO:0000313" key="17">
    <source>
        <dbReference type="Proteomes" id="UP001642360"/>
    </source>
</evidence>
<sequence>MGAIRKNCTNEDNRRDWVTLSISLCCALTGFAYIGAGIWDLIIKNGAIDHSSSLVYFVRGVIWITLTVSFLVQKPKWTKLLVSVWWVMFFLLISALNIKILVESHNIQILEALSWLVNFLLLFCALRNFSYVVPENGQHKSLSEPLLVEKPEKGHAKLDKASFLSKLSFSWVNPLLSSGYSKPLDLEDIPSLVSEDEAIVAYEKFAYAWDLLQKEKSLTNTRNFVLWAIAKVHLKKMVFVGTCALIRAITVVLSPLLLYAFVNYSNNDKEDINQGLILVGCLVVVKIAESLSQRHFYFSSRRTGMRMRSALMVAVYQKQLKIASSGRQRHSTGEVVNYIAVDAYRMGEFPMWFHVGWSCVLQLFLAIAVLYGIIGLGVLPGLVPLLICGFLNVPFAKLLQKCQSEMMIAQDKRLRAMSEILNNMKIIKLQSWEDNFKKLIESYREIEFKWLAESQYKKIYNTALYWMAPTIVSSVIFIGCAVLNSAPLNAGTIFTILAALRAMAEPVRMIPEALSNAIQVKVSFDRLNSFLLEDELKKEEIERTSLGHSENCIRIQSGSFSWDPESAIPTLRNVNLEVQWGHKIAVCGPVGAGKSSLLYAILREIPLISGTVDVAGSIAYVSQASWIQSGTIRDNILYGKPMDKIKYEKAIKVCALEKDIDGFDHGDLTEIGQRGLNMSGGQKQRIQLARAVYNDADIYLLDDPFSAVDAHTAATLFNDCVLAALEKKTVILVTHQMQFLSEVDNILVMKDGQVIQSGSYKELLLAGTAFEQLVNAHANAITRLDPSTNENQHEPHKGSMELLEVTDRSYLAKESCEGEISKKGGVPGVQLTEEEKKEIGDVGWKPFMDYIFFSKGSLFLCLNIITQSCFVALQAAASYWLAFAIQIPEISSVILIGVYTLLSTLSAFFVFVRSLFIALLGLRASKAFFSGYTNSIFNAPMLFFDSTPIGRILTRASSDLSVLDFDIPFSISFVLAAATELLATIGVMASVTWQVLIVGIFATVASKYVQGYYQASARELMRINGTTKAPVMNYAAETSLGVATIRAFNMEDRFFQNYLKLVDTDAKVFFFSNAALEWLVLRTEALQNLTLFTASFLLVLLPKGYVAPGLVGLSLSYALALTGAQVFLTRWYSSLSNYIISVERIKQFMHITPEPPAIVEENRPPSSWPSMGSIELQDLKVITLMALSFRWISLEQINERMAFDEYHSSLSGGIYYYVHWLKYAAHVELIRYRPNAPLVLKGITCTFREGTRVGIVGRTGSGKTTLISALFRLVEPDIGKILIDGLDICSIGLKDLRLKLSIIPQEPTLFRGSVRTNLDPLGLYSDDEIWKVLEKCQLKGTISKLPNLLDSSVSDEGENWSMGQRQLFCLGRVLLRRNRILVLDEATASIDSATDAILQKIIREEFSNCTVITVAHRVPTVIDSDMVMVLSFGNLVEYDEPSKLMETNSYFSKLVAEYWSSSRRNSVQRYNEYHY</sequence>
<dbReference type="PANTHER" id="PTHR24223:SF108">
    <property type="entry name" value="ABC TRANSPORTER C FAMILY MEMBER 8"/>
    <property type="match status" value="1"/>
</dbReference>
<dbReference type="Gene3D" id="1.20.1560.10">
    <property type="entry name" value="ABC transporter type 1, transmembrane domain"/>
    <property type="match status" value="2"/>
</dbReference>
<evidence type="ECO:0000256" key="3">
    <source>
        <dbReference type="ARBA" id="ARBA00012191"/>
    </source>
</evidence>
<dbReference type="CDD" id="cd03244">
    <property type="entry name" value="ABCC_MRP_domain2"/>
    <property type="match status" value="1"/>
</dbReference>
<evidence type="ECO:0000259" key="14">
    <source>
        <dbReference type="PROSITE" id="PS50893"/>
    </source>
</evidence>
<comment type="subcellular location">
    <subcellularLocation>
        <location evidence="1">Membrane</location>
        <topology evidence="1">Multi-pass membrane protein</topology>
    </subcellularLocation>
</comment>
<dbReference type="InterPro" id="IPR017871">
    <property type="entry name" value="ABC_transporter-like_CS"/>
</dbReference>
<dbReference type="InterPro" id="IPR003593">
    <property type="entry name" value="AAA+_ATPase"/>
</dbReference>
<dbReference type="SUPFAM" id="SSF52540">
    <property type="entry name" value="P-loop containing nucleoside triphosphate hydrolases"/>
    <property type="match status" value="2"/>
</dbReference>
<dbReference type="Proteomes" id="UP001642360">
    <property type="component" value="Unassembled WGS sequence"/>
</dbReference>
<dbReference type="EC" id="7.6.2.2" evidence="3"/>
<evidence type="ECO:0000256" key="6">
    <source>
        <dbReference type="ARBA" id="ARBA00022737"/>
    </source>
</evidence>
<evidence type="ECO:0000313" key="16">
    <source>
        <dbReference type="EMBL" id="CAK9165294.1"/>
    </source>
</evidence>
<keyword evidence="8" id="KW-0067">ATP-binding</keyword>
<feature type="transmembrane region" description="Helical" evidence="13">
    <location>
        <begin position="54"/>
        <end position="73"/>
    </location>
</feature>
<organism evidence="16 17">
    <name type="scientific">Ilex paraguariensis</name>
    <name type="common">yerba mate</name>
    <dbReference type="NCBI Taxonomy" id="185542"/>
    <lineage>
        <taxon>Eukaryota</taxon>
        <taxon>Viridiplantae</taxon>
        <taxon>Streptophyta</taxon>
        <taxon>Embryophyta</taxon>
        <taxon>Tracheophyta</taxon>
        <taxon>Spermatophyta</taxon>
        <taxon>Magnoliopsida</taxon>
        <taxon>eudicotyledons</taxon>
        <taxon>Gunneridae</taxon>
        <taxon>Pentapetalae</taxon>
        <taxon>asterids</taxon>
        <taxon>campanulids</taxon>
        <taxon>Aquifoliales</taxon>
        <taxon>Aquifoliaceae</taxon>
        <taxon>Ilex</taxon>
    </lineage>
</organism>
<feature type="transmembrane region" description="Helical" evidence="13">
    <location>
        <begin position="80"/>
        <end position="100"/>
    </location>
</feature>
<feature type="transmembrane region" description="Helical" evidence="13">
    <location>
        <begin position="382"/>
        <end position="399"/>
    </location>
</feature>
<keyword evidence="10 13" id="KW-1133">Transmembrane helix</keyword>
<dbReference type="GO" id="GO:0016020">
    <property type="term" value="C:membrane"/>
    <property type="evidence" value="ECO:0007669"/>
    <property type="project" value="UniProtKB-SubCell"/>
</dbReference>
<evidence type="ECO:0000256" key="10">
    <source>
        <dbReference type="ARBA" id="ARBA00022989"/>
    </source>
</evidence>
<dbReference type="GO" id="GO:0005524">
    <property type="term" value="F:ATP binding"/>
    <property type="evidence" value="ECO:0007669"/>
    <property type="project" value="UniProtKB-KW"/>
</dbReference>
<feature type="domain" description="ABC transmembrane type-1" evidence="15">
    <location>
        <begin position="238"/>
        <end position="519"/>
    </location>
</feature>